<dbReference type="Pfam" id="PF22456">
    <property type="entry name" value="PqqF-like_C_4"/>
    <property type="match status" value="1"/>
</dbReference>
<dbReference type="EMBL" id="GG738889">
    <property type="protein sequence ID" value="EFC40868.1"/>
    <property type="molecule type" value="Genomic_DNA"/>
</dbReference>
<dbReference type="GO" id="GO:0051603">
    <property type="term" value="P:proteolysis involved in protein catabolic process"/>
    <property type="evidence" value="ECO:0007669"/>
    <property type="project" value="TreeGrafter"/>
</dbReference>
<dbReference type="RefSeq" id="XP_002673612.1">
    <property type="nucleotide sequence ID" value="XM_002673566.1"/>
</dbReference>
<dbReference type="InterPro" id="IPR050626">
    <property type="entry name" value="Peptidase_M16"/>
</dbReference>
<accession>D2VQG2</accession>
<dbReference type="SMR" id="D2VQG2"/>
<dbReference type="OMA" id="LQSDCWR"/>
<dbReference type="GO" id="GO:0046872">
    <property type="term" value="F:metal ion binding"/>
    <property type="evidence" value="ECO:0007669"/>
    <property type="project" value="UniProtKB-KW"/>
</dbReference>
<feature type="domain" description="Coenzyme PQQ synthesis protein F-like C-terminal lobe" evidence="11">
    <location>
        <begin position="742"/>
        <end position="840"/>
    </location>
</feature>
<proteinExistence type="inferred from homology"/>
<evidence type="ECO:0000313" key="12">
    <source>
        <dbReference type="EMBL" id="EFC40868.1"/>
    </source>
</evidence>
<evidence type="ECO:0000259" key="9">
    <source>
        <dbReference type="Pfam" id="PF05193"/>
    </source>
</evidence>
<dbReference type="GO" id="GO:0043171">
    <property type="term" value="P:peptide catabolic process"/>
    <property type="evidence" value="ECO:0007669"/>
    <property type="project" value="TreeGrafter"/>
</dbReference>
<dbReference type="InterPro" id="IPR032632">
    <property type="entry name" value="Peptidase_M16_M"/>
</dbReference>
<keyword evidence="3" id="KW-0645">Protease</keyword>
<evidence type="ECO:0000313" key="13">
    <source>
        <dbReference type="Proteomes" id="UP000006671"/>
    </source>
</evidence>
<evidence type="ECO:0000256" key="7">
    <source>
        <dbReference type="ARBA" id="ARBA00023049"/>
    </source>
</evidence>
<evidence type="ECO:0000259" key="8">
    <source>
        <dbReference type="Pfam" id="PF00675"/>
    </source>
</evidence>
<dbReference type="GO" id="GO:0005739">
    <property type="term" value="C:mitochondrion"/>
    <property type="evidence" value="ECO:0007669"/>
    <property type="project" value="TreeGrafter"/>
</dbReference>
<evidence type="ECO:0000256" key="6">
    <source>
        <dbReference type="ARBA" id="ARBA00022833"/>
    </source>
</evidence>
<feature type="domain" description="Peptidase M16 middle/third" evidence="10">
    <location>
        <begin position="345"/>
        <end position="630"/>
    </location>
</feature>
<sequence length="928" mass="109454">MSDPSDFPGMAHFVEHMTFISSKKYPIEGEYKDFLKKRGGATNASTSAEKTTYYFTISNDYLEEALDRFAQFFISPTFSEHQINREVEAINSEFKKNLQLEERRLYQLMKNSSNPLHPFRKFGTGNTISLKTEPEMKNLNSREHMIEFFEKYYSSNQMKLSIIGNYPFEILEQWARNSFSEIRNNNMQTYKYYPSSVEPFNNENLARLYKYIPISDSPVLTIMFPINISYPVEEMGRNMYYKQSSITMLNNLLGHEGKGSLYSKFRAEGLAQSVESYYYSYGGVSDPNTSFYFLIVKVELTKKGEDKWQSMIEDIFEYISMLKKDGIPKYFFDELSQMKKLAFENAQFTSTHASNLASSLQLHLPHEVISANYLIYELDEVDISNVLGQLHAENMNIYICSKSFAQDELKHTERWYDIKYSTDRLDFDFLNLLKMSKINCSKELHLPPQNIYVPYNLELVEEESTVYPEKIVDADTIRTWFKKDDYFKTPRGDIIANIIVPQSYSDPSNAVMVQLFCDMVQYSLNEELYMIKLAKISTEIEMNKRGLAISTSGFSNHLEDVIYVMLREIVHMFDNVDTCFTEKMFDYIKENNVRYYQNQKFKRQPYQFASSEYINFSLRAFDYSYEEFANALEKITLEQFKGFVKFWSLTMTVECLIHGNFKKDLAMRLSDNITRILFEERNKRPMTPLPCQDLLTNVAIYPPNKDLALVIPNPNETNENSAILSCFHIGPRCMRMDCILELFAQVSSSKYFQYMRTENQFGYIVSSYQQMIHNASFFACVVQTVKDDLYHIFHENDLFFEKFGNHLEEITDEKFTEIIESIISKNLEKEKTMAQRSSRYDIEIYRKQYRFDRYQLKAEEFKTITKDDLINFYRDYILKSGKNFARASFIVTKKDLIITFPEEKNIELVRNKENFKLGLSYHPHFIYY</sequence>
<dbReference type="InterPro" id="IPR011765">
    <property type="entry name" value="Pept_M16_N"/>
</dbReference>
<dbReference type="InParanoid" id="D2VQG2"/>
<dbReference type="FunCoup" id="D2VQG2">
    <property type="interactions" value="385"/>
</dbReference>
<evidence type="ECO:0000256" key="3">
    <source>
        <dbReference type="ARBA" id="ARBA00022670"/>
    </source>
</evidence>
<comment type="similarity">
    <text evidence="2">Belongs to the peptidase M16 family.</text>
</comment>
<organism evidence="13">
    <name type="scientific">Naegleria gruberi</name>
    <name type="common">Amoeba</name>
    <dbReference type="NCBI Taxonomy" id="5762"/>
    <lineage>
        <taxon>Eukaryota</taxon>
        <taxon>Discoba</taxon>
        <taxon>Heterolobosea</taxon>
        <taxon>Tetramitia</taxon>
        <taxon>Eutetramitia</taxon>
        <taxon>Vahlkampfiidae</taxon>
        <taxon>Naegleria</taxon>
    </lineage>
</organism>
<dbReference type="AlphaFoldDB" id="D2VQG2"/>
<comment type="cofactor">
    <cofactor evidence="1">
        <name>Zn(2+)</name>
        <dbReference type="ChEBI" id="CHEBI:29105"/>
    </cofactor>
</comment>
<keyword evidence="6" id="KW-0862">Zinc</keyword>
<dbReference type="GeneID" id="8855882"/>
<gene>
    <name evidence="12" type="ORF">NAEGRDRAFT_80868</name>
</gene>
<dbReference type="PANTHER" id="PTHR43690">
    <property type="entry name" value="NARDILYSIN"/>
    <property type="match status" value="1"/>
</dbReference>
<dbReference type="eggNOG" id="KOG0959">
    <property type="taxonomic scope" value="Eukaryota"/>
</dbReference>
<dbReference type="Pfam" id="PF05193">
    <property type="entry name" value="Peptidase_M16_C"/>
    <property type="match status" value="1"/>
</dbReference>
<keyword evidence="13" id="KW-1185">Reference proteome</keyword>
<dbReference type="STRING" id="5762.D2VQG2"/>
<dbReference type="Proteomes" id="UP000006671">
    <property type="component" value="Unassembled WGS sequence"/>
</dbReference>
<feature type="domain" description="Peptidase M16 N-terminal" evidence="8">
    <location>
        <begin position="1"/>
        <end position="99"/>
    </location>
</feature>
<reference evidence="12 13" key="1">
    <citation type="journal article" date="2010" name="Cell">
        <title>The genome of Naegleria gruberi illuminates early eukaryotic versatility.</title>
        <authorList>
            <person name="Fritz-Laylin L.K."/>
            <person name="Prochnik S.E."/>
            <person name="Ginger M.L."/>
            <person name="Dacks J.B."/>
            <person name="Carpenter M.L."/>
            <person name="Field M.C."/>
            <person name="Kuo A."/>
            <person name="Paredez A."/>
            <person name="Chapman J."/>
            <person name="Pham J."/>
            <person name="Shu S."/>
            <person name="Neupane R."/>
            <person name="Cipriano M."/>
            <person name="Mancuso J."/>
            <person name="Tu H."/>
            <person name="Salamov A."/>
            <person name="Lindquist E."/>
            <person name="Shapiro H."/>
            <person name="Lucas S."/>
            <person name="Grigoriev I.V."/>
            <person name="Cande W.Z."/>
            <person name="Fulton C."/>
            <person name="Rokhsar D.S."/>
            <person name="Dawson S.C."/>
        </authorList>
    </citation>
    <scope>NUCLEOTIDE SEQUENCE [LARGE SCALE GENOMIC DNA]</scope>
    <source>
        <strain evidence="12 13">NEG-M</strain>
    </source>
</reference>
<dbReference type="KEGG" id="ngr:NAEGRDRAFT_80868"/>
<dbReference type="InterPro" id="IPR011249">
    <property type="entry name" value="Metalloenz_LuxS/M16"/>
</dbReference>
<evidence type="ECO:0000256" key="5">
    <source>
        <dbReference type="ARBA" id="ARBA00022801"/>
    </source>
</evidence>
<dbReference type="GO" id="GO:0004222">
    <property type="term" value="F:metalloendopeptidase activity"/>
    <property type="evidence" value="ECO:0007669"/>
    <property type="project" value="TreeGrafter"/>
</dbReference>
<feature type="domain" description="Peptidase M16 C-terminal" evidence="9">
    <location>
        <begin position="141"/>
        <end position="334"/>
    </location>
</feature>
<evidence type="ECO:0000259" key="10">
    <source>
        <dbReference type="Pfam" id="PF16187"/>
    </source>
</evidence>
<evidence type="ECO:0000256" key="4">
    <source>
        <dbReference type="ARBA" id="ARBA00022723"/>
    </source>
</evidence>
<protein>
    <submittedName>
        <fullName evidence="12">Peptidase</fullName>
    </submittedName>
</protein>
<dbReference type="InterPro" id="IPR007863">
    <property type="entry name" value="Peptidase_M16_C"/>
</dbReference>
<evidence type="ECO:0000259" key="11">
    <source>
        <dbReference type="Pfam" id="PF22456"/>
    </source>
</evidence>
<dbReference type="Pfam" id="PF16187">
    <property type="entry name" value="Peptidase_M16_M"/>
    <property type="match status" value="1"/>
</dbReference>
<dbReference type="SUPFAM" id="SSF63411">
    <property type="entry name" value="LuxS/MPP-like metallohydrolase"/>
    <property type="match status" value="4"/>
</dbReference>
<evidence type="ECO:0000256" key="1">
    <source>
        <dbReference type="ARBA" id="ARBA00001947"/>
    </source>
</evidence>
<dbReference type="VEuPathDB" id="AmoebaDB:NAEGRDRAFT_80868"/>
<dbReference type="Pfam" id="PF00675">
    <property type="entry name" value="Peptidase_M16"/>
    <property type="match status" value="1"/>
</dbReference>
<evidence type="ECO:0000256" key="2">
    <source>
        <dbReference type="ARBA" id="ARBA00007261"/>
    </source>
</evidence>
<keyword evidence="5" id="KW-0378">Hydrolase</keyword>
<dbReference type="FunFam" id="3.30.830.10:FF:000012">
    <property type="entry name" value="Protease 3"/>
    <property type="match status" value="1"/>
</dbReference>
<keyword evidence="4" id="KW-0479">Metal-binding</keyword>
<dbReference type="OrthoDB" id="952271at2759"/>
<dbReference type="PANTHER" id="PTHR43690:SF18">
    <property type="entry name" value="INSULIN-DEGRADING ENZYME-RELATED"/>
    <property type="match status" value="1"/>
</dbReference>
<dbReference type="InterPro" id="IPR054734">
    <property type="entry name" value="PqqF-like_C_4"/>
</dbReference>
<name>D2VQG2_NAEGR</name>
<keyword evidence="7" id="KW-0482">Metalloprotease</keyword>
<dbReference type="GO" id="GO:0005829">
    <property type="term" value="C:cytosol"/>
    <property type="evidence" value="ECO:0007669"/>
    <property type="project" value="TreeGrafter"/>
</dbReference>
<dbReference type="Gene3D" id="3.30.830.10">
    <property type="entry name" value="Metalloenzyme, LuxS/M16 peptidase-like"/>
    <property type="match status" value="4"/>
</dbReference>